<dbReference type="RefSeq" id="WP_204031438.1">
    <property type="nucleotide sequence ID" value="NZ_BOOW01000044.1"/>
</dbReference>
<dbReference type="EMBL" id="BOOW01000044">
    <property type="protein sequence ID" value="GII96444.1"/>
    <property type="molecule type" value="Genomic_DNA"/>
</dbReference>
<evidence type="ECO:0000313" key="2">
    <source>
        <dbReference type="Proteomes" id="UP000606172"/>
    </source>
</evidence>
<reference evidence="1" key="1">
    <citation type="submission" date="2021-01" db="EMBL/GenBank/DDBJ databases">
        <title>Whole genome shotgun sequence of Sinosporangium siamense NBRC 109515.</title>
        <authorList>
            <person name="Komaki H."/>
            <person name="Tamura T."/>
        </authorList>
    </citation>
    <scope>NUCLEOTIDE SEQUENCE</scope>
    <source>
        <strain evidence="1">NBRC 109515</strain>
    </source>
</reference>
<proteinExistence type="predicted"/>
<dbReference type="Proteomes" id="UP000606172">
    <property type="component" value="Unassembled WGS sequence"/>
</dbReference>
<dbReference type="InterPro" id="IPR045682">
    <property type="entry name" value="DUF6193"/>
</dbReference>
<keyword evidence="2" id="KW-1185">Reference proteome</keyword>
<organism evidence="1 2">
    <name type="scientific">Sinosporangium siamense</name>
    <dbReference type="NCBI Taxonomy" id="1367973"/>
    <lineage>
        <taxon>Bacteria</taxon>
        <taxon>Bacillati</taxon>
        <taxon>Actinomycetota</taxon>
        <taxon>Actinomycetes</taxon>
        <taxon>Streptosporangiales</taxon>
        <taxon>Streptosporangiaceae</taxon>
        <taxon>Sinosporangium</taxon>
    </lineage>
</organism>
<protein>
    <submittedName>
        <fullName evidence="1">Uncharacterized protein</fullName>
    </submittedName>
</protein>
<name>A0A919RQM3_9ACTN</name>
<gene>
    <name evidence="1" type="ORF">Ssi02_66750</name>
</gene>
<accession>A0A919RQM3</accession>
<sequence length="217" mass="23647">MKEFYPDLFVEGGLKSALANIAVENGIEIPSASIESSDDGYSTVTITATRGRISIYLGVEGRRFSVQIYSDLHAWASGGTDDLLETAKVVDAWRKEVTLAELRNQFPFMSYERIAEAYESGDPVSAQWATLLDADYPDSVHALLAATYATAALRRKFPYVSHGALCFMNDQNDRAAGVVQIHQSSSGEYKVRNTVSNEMISTASMDSAINAALSLLT</sequence>
<evidence type="ECO:0000313" key="1">
    <source>
        <dbReference type="EMBL" id="GII96444.1"/>
    </source>
</evidence>
<comment type="caution">
    <text evidence="1">The sequence shown here is derived from an EMBL/GenBank/DDBJ whole genome shotgun (WGS) entry which is preliminary data.</text>
</comment>
<dbReference type="Pfam" id="PF19692">
    <property type="entry name" value="DUF6193"/>
    <property type="match status" value="1"/>
</dbReference>
<dbReference type="AlphaFoldDB" id="A0A919RQM3"/>